<accession>A0ABU1IMD2</accession>
<dbReference type="InterPro" id="IPR016181">
    <property type="entry name" value="Acyl_CoA_acyltransferase"/>
</dbReference>
<dbReference type="EMBL" id="JAVDQG010000002">
    <property type="protein sequence ID" value="MDR6225119.1"/>
    <property type="molecule type" value="Genomic_DNA"/>
</dbReference>
<evidence type="ECO:0000313" key="5">
    <source>
        <dbReference type="EMBL" id="MDR6225119.1"/>
    </source>
</evidence>
<dbReference type="PANTHER" id="PTHR43792:SF8">
    <property type="entry name" value="[RIBOSOMAL PROTEIN US5]-ALANINE N-ACETYLTRANSFERASE"/>
    <property type="match status" value="1"/>
</dbReference>
<feature type="domain" description="N-acetyltransferase" evidence="4">
    <location>
        <begin position="11"/>
        <end position="176"/>
    </location>
</feature>
<dbReference type="Proteomes" id="UP001185012">
    <property type="component" value="Unassembled WGS sequence"/>
</dbReference>
<dbReference type="RefSeq" id="WP_309863357.1">
    <property type="nucleotide sequence ID" value="NZ_JAVDQG010000002.1"/>
</dbReference>
<evidence type="ECO:0000256" key="2">
    <source>
        <dbReference type="ARBA" id="ARBA00023315"/>
    </source>
</evidence>
<reference evidence="5 6" key="1">
    <citation type="submission" date="2023-07" db="EMBL/GenBank/DDBJ databases">
        <title>Genomic Encyclopedia of Type Strains, Phase IV (KMG-IV): sequencing the most valuable type-strain genomes for metagenomic binning, comparative biology and taxonomic classification.</title>
        <authorList>
            <person name="Goeker M."/>
        </authorList>
    </citation>
    <scope>NUCLEOTIDE SEQUENCE [LARGE SCALE GENOMIC DNA]</scope>
    <source>
        <strain evidence="5 6">DSM 45903</strain>
    </source>
</reference>
<gene>
    <name evidence="5" type="ORF">JOE21_001110</name>
</gene>
<evidence type="ECO:0000313" key="6">
    <source>
        <dbReference type="Proteomes" id="UP001185012"/>
    </source>
</evidence>
<keyword evidence="6" id="KW-1185">Reference proteome</keyword>
<evidence type="ECO:0000256" key="1">
    <source>
        <dbReference type="ARBA" id="ARBA00022679"/>
    </source>
</evidence>
<dbReference type="PANTHER" id="PTHR43792">
    <property type="entry name" value="GNAT FAMILY, PUTATIVE (AFU_ORTHOLOGUE AFUA_3G00765)-RELATED-RELATED"/>
    <property type="match status" value="1"/>
</dbReference>
<keyword evidence="2" id="KW-0012">Acyltransferase</keyword>
<name>A0ABU1IMD2_9BACL</name>
<proteinExistence type="inferred from homology"/>
<dbReference type="InterPro" id="IPR000182">
    <property type="entry name" value="GNAT_dom"/>
</dbReference>
<dbReference type="Pfam" id="PF13302">
    <property type="entry name" value="Acetyltransf_3"/>
    <property type="match status" value="1"/>
</dbReference>
<evidence type="ECO:0000259" key="4">
    <source>
        <dbReference type="PROSITE" id="PS51186"/>
    </source>
</evidence>
<comment type="similarity">
    <text evidence="3">Belongs to the acetyltransferase family. RimJ subfamily.</text>
</comment>
<sequence length="183" mass="20513">MSPLPLTTVRLHLQPFDLADAPAVQEWAKDARVAATTLNIPHPYPDGAAEDWIGSLHEQHHRNRGTTVAIRLRHDDTLIGAMGLGIHPQHNRAELAYWIGVPYWGQGYATEAARAVIRYGFQDLGLHRIWAAAMVHNPASSRVLEKAGLKREGLLRQHVKKGDTYIDLVYYGLLQEEWASLCN</sequence>
<dbReference type="Gene3D" id="3.40.630.30">
    <property type="match status" value="1"/>
</dbReference>
<comment type="caution">
    <text evidence="5">The sequence shown here is derived from an EMBL/GenBank/DDBJ whole genome shotgun (WGS) entry which is preliminary data.</text>
</comment>
<dbReference type="InterPro" id="IPR051531">
    <property type="entry name" value="N-acetyltransferase"/>
</dbReference>
<dbReference type="PROSITE" id="PS51186">
    <property type="entry name" value="GNAT"/>
    <property type="match status" value="1"/>
</dbReference>
<organism evidence="5 6">
    <name type="scientific">Desmospora profundinema</name>
    <dbReference type="NCBI Taxonomy" id="1571184"/>
    <lineage>
        <taxon>Bacteria</taxon>
        <taxon>Bacillati</taxon>
        <taxon>Bacillota</taxon>
        <taxon>Bacilli</taxon>
        <taxon>Bacillales</taxon>
        <taxon>Thermoactinomycetaceae</taxon>
        <taxon>Desmospora</taxon>
    </lineage>
</organism>
<keyword evidence="1" id="KW-0808">Transferase</keyword>
<protein>
    <submittedName>
        <fullName evidence="5">RimJ/RimL family protein N-acetyltransferase</fullName>
    </submittedName>
</protein>
<evidence type="ECO:0000256" key="3">
    <source>
        <dbReference type="ARBA" id="ARBA00038502"/>
    </source>
</evidence>
<dbReference type="SUPFAM" id="SSF55729">
    <property type="entry name" value="Acyl-CoA N-acyltransferases (Nat)"/>
    <property type="match status" value="1"/>
</dbReference>